<dbReference type="InterPro" id="IPR001387">
    <property type="entry name" value="Cro/C1-type_HTH"/>
</dbReference>
<gene>
    <name evidence="2" type="ORF">LCGC14_2943930</name>
</gene>
<dbReference type="InterPro" id="IPR032758">
    <property type="entry name" value="MqsA/HigA-2"/>
</dbReference>
<dbReference type="Gene3D" id="3.10.20.860">
    <property type="match status" value="1"/>
</dbReference>
<dbReference type="AlphaFoldDB" id="A0A0F8ZPV9"/>
<sequence>MSEERYCPNCEDYRGFRAERRKETYTVRGKEITVPVDVEVCAECEEALSSEGGDQKILDEVNSAYRNQEGLLSPGEIRGIRKQYALSQKSFAGLLGMSEATINRYEKGKLQDQTRDNAIRACEEPNFVRGLLDRKGNLLSEWQRKRVEKALTSD</sequence>
<dbReference type="InterPro" id="IPR022452">
    <property type="entry name" value="MqsA"/>
</dbReference>
<feature type="non-terminal residue" evidence="2">
    <location>
        <position position="154"/>
    </location>
</feature>
<dbReference type="EMBL" id="LAZR01059130">
    <property type="protein sequence ID" value="KKK68449.1"/>
    <property type="molecule type" value="Genomic_DNA"/>
</dbReference>
<dbReference type="PROSITE" id="PS50943">
    <property type="entry name" value="HTH_CROC1"/>
    <property type="match status" value="1"/>
</dbReference>
<dbReference type="NCBIfam" id="TIGR03830">
    <property type="entry name" value="CxxCG_CxxCG_HTH"/>
    <property type="match status" value="1"/>
</dbReference>
<evidence type="ECO:0000259" key="1">
    <source>
        <dbReference type="PROSITE" id="PS50943"/>
    </source>
</evidence>
<reference evidence="2" key="1">
    <citation type="journal article" date="2015" name="Nature">
        <title>Complex archaea that bridge the gap between prokaryotes and eukaryotes.</title>
        <authorList>
            <person name="Spang A."/>
            <person name="Saw J.H."/>
            <person name="Jorgensen S.L."/>
            <person name="Zaremba-Niedzwiedzka K."/>
            <person name="Martijn J."/>
            <person name="Lind A.E."/>
            <person name="van Eijk R."/>
            <person name="Schleper C."/>
            <person name="Guy L."/>
            <person name="Ettema T.J."/>
        </authorList>
    </citation>
    <scope>NUCLEOTIDE SEQUENCE</scope>
</reference>
<proteinExistence type="predicted"/>
<feature type="domain" description="HTH cro/C1-type" evidence="1">
    <location>
        <begin position="77"/>
        <end position="109"/>
    </location>
</feature>
<comment type="caution">
    <text evidence="2">The sequence shown here is derived from an EMBL/GenBank/DDBJ whole genome shotgun (WGS) entry which is preliminary data.</text>
</comment>
<dbReference type="SMART" id="SM00530">
    <property type="entry name" value="HTH_XRE"/>
    <property type="match status" value="1"/>
</dbReference>
<dbReference type="SUPFAM" id="SSF47413">
    <property type="entry name" value="lambda repressor-like DNA-binding domains"/>
    <property type="match status" value="1"/>
</dbReference>
<dbReference type="GO" id="GO:0003677">
    <property type="term" value="F:DNA binding"/>
    <property type="evidence" value="ECO:0007669"/>
    <property type="project" value="InterPro"/>
</dbReference>
<evidence type="ECO:0000313" key="2">
    <source>
        <dbReference type="EMBL" id="KKK68449.1"/>
    </source>
</evidence>
<name>A0A0F8ZPV9_9ZZZZ</name>
<dbReference type="CDD" id="cd00093">
    <property type="entry name" value="HTH_XRE"/>
    <property type="match status" value="1"/>
</dbReference>
<organism evidence="2">
    <name type="scientific">marine sediment metagenome</name>
    <dbReference type="NCBI Taxonomy" id="412755"/>
    <lineage>
        <taxon>unclassified sequences</taxon>
        <taxon>metagenomes</taxon>
        <taxon>ecological metagenomes</taxon>
    </lineage>
</organism>
<dbReference type="Pfam" id="PF15731">
    <property type="entry name" value="MqsA_antitoxin"/>
    <property type="match status" value="1"/>
</dbReference>
<dbReference type="InterPro" id="IPR010982">
    <property type="entry name" value="Lambda_DNA-bd_dom_sf"/>
</dbReference>
<accession>A0A0F8ZPV9</accession>
<dbReference type="Gene3D" id="1.10.260.40">
    <property type="entry name" value="lambda repressor-like DNA-binding domains"/>
    <property type="match status" value="1"/>
</dbReference>
<protein>
    <recommendedName>
        <fullName evidence="1">HTH cro/C1-type domain-containing protein</fullName>
    </recommendedName>
</protein>